<keyword evidence="1 2" id="KW-0238">DNA-binding</keyword>
<evidence type="ECO:0000313" key="5">
    <source>
        <dbReference type="Proteomes" id="UP000018211"/>
    </source>
</evidence>
<dbReference type="InterPro" id="IPR009057">
    <property type="entry name" value="Homeodomain-like_sf"/>
</dbReference>
<dbReference type="Proteomes" id="UP000018211">
    <property type="component" value="Unassembled WGS sequence"/>
</dbReference>
<evidence type="ECO:0000313" key="4">
    <source>
        <dbReference type="EMBL" id="CCO48494.1"/>
    </source>
</evidence>
<gene>
    <name evidence="4" type="ORF">VIBNISOn1_560027</name>
</gene>
<evidence type="ECO:0000259" key="3">
    <source>
        <dbReference type="PROSITE" id="PS50977"/>
    </source>
</evidence>
<dbReference type="Gene3D" id="1.10.357.10">
    <property type="entry name" value="Tetracycline Repressor, domain 2"/>
    <property type="match status" value="1"/>
</dbReference>
<evidence type="ECO:0000256" key="1">
    <source>
        <dbReference type="ARBA" id="ARBA00023125"/>
    </source>
</evidence>
<organism evidence="4 5">
    <name type="scientific">Vibrio nigripulchritudo SOn1</name>
    <dbReference type="NCBI Taxonomy" id="1238450"/>
    <lineage>
        <taxon>Bacteria</taxon>
        <taxon>Pseudomonadati</taxon>
        <taxon>Pseudomonadota</taxon>
        <taxon>Gammaproteobacteria</taxon>
        <taxon>Vibrionales</taxon>
        <taxon>Vibrionaceae</taxon>
        <taxon>Vibrio</taxon>
    </lineage>
</organism>
<dbReference type="InterPro" id="IPR001647">
    <property type="entry name" value="HTH_TetR"/>
</dbReference>
<dbReference type="GO" id="GO:0003677">
    <property type="term" value="F:DNA binding"/>
    <property type="evidence" value="ECO:0007669"/>
    <property type="project" value="UniProtKB-UniRule"/>
</dbReference>
<feature type="domain" description="HTH tetR-type" evidence="3">
    <location>
        <begin position="4"/>
        <end position="64"/>
    </location>
</feature>
<protein>
    <submittedName>
        <fullName evidence="4">Transcriptional regulator, TetR-like</fullName>
    </submittedName>
</protein>
<dbReference type="GeneID" id="97540884"/>
<dbReference type="PRINTS" id="PR00455">
    <property type="entry name" value="HTHTETR"/>
</dbReference>
<dbReference type="PROSITE" id="PS50977">
    <property type="entry name" value="HTH_TETR_2"/>
    <property type="match status" value="1"/>
</dbReference>
<name>A0AAV2VUW5_9VIBR</name>
<reference evidence="4 5" key="1">
    <citation type="journal article" date="2013" name="ISME J.">
        <title>Comparative genomics of pathogenic lineages of Vibrio nigripulchritudo identifies virulence-associated traits.</title>
        <authorList>
            <person name="Goudenege D."/>
            <person name="Labreuche Y."/>
            <person name="Krin E."/>
            <person name="Ansquer D."/>
            <person name="Mangenot S."/>
            <person name="Calteau A."/>
            <person name="Medigue C."/>
            <person name="Mazel D."/>
            <person name="Polz M.F."/>
            <person name="Le Roux F."/>
        </authorList>
    </citation>
    <scope>NUCLEOTIDE SEQUENCE [LARGE SCALE GENOMIC DNA]</scope>
    <source>
        <strain evidence="4 5">SOn1</strain>
    </source>
</reference>
<dbReference type="EMBL" id="CAOF01000149">
    <property type="protein sequence ID" value="CCO48494.1"/>
    <property type="molecule type" value="Genomic_DNA"/>
</dbReference>
<dbReference type="Pfam" id="PF00440">
    <property type="entry name" value="TetR_N"/>
    <property type="match status" value="1"/>
</dbReference>
<dbReference type="RefSeq" id="WP_022550965.1">
    <property type="nucleotide sequence ID" value="NZ_LK391965.1"/>
</dbReference>
<feature type="DNA-binding region" description="H-T-H motif" evidence="2">
    <location>
        <begin position="27"/>
        <end position="46"/>
    </location>
</feature>
<accession>A0AAV2VUW5</accession>
<dbReference type="SUPFAM" id="SSF46689">
    <property type="entry name" value="Homeodomain-like"/>
    <property type="match status" value="1"/>
</dbReference>
<dbReference type="PANTHER" id="PTHR43479:SF11">
    <property type="entry name" value="ACREF_ENVCD OPERON REPRESSOR-RELATED"/>
    <property type="match status" value="1"/>
</dbReference>
<sequence length="190" mass="22061">MPMNENREAILKAAEELFLTHAFKRVTFRLIAQKAGVSPALVVYYFKNKEQLFDQLIEEHTPRLAKEFAAFNSRSQVQLSEIIVKYVQFWQDHPNIPVLLTRGGLSQDIESRRKLEESRFNHVTKQTLYSALRKVPGCNEMNIDYYYMLVSSLSTQPYLNIDTKEDCNKFNISGYTRILEDLKFAAPALC</sequence>
<dbReference type="AlphaFoldDB" id="A0AAV2VUW5"/>
<evidence type="ECO:0000256" key="2">
    <source>
        <dbReference type="PROSITE-ProRule" id="PRU00335"/>
    </source>
</evidence>
<comment type="caution">
    <text evidence="4">The sequence shown here is derived from an EMBL/GenBank/DDBJ whole genome shotgun (WGS) entry which is preliminary data.</text>
</comment>
<proteinExistence type="predicted"/>
<dbReference type="InterPro" id="IPR050624">
    <property type="entry name" value="HTH-type_Tx_Regulator"/>
</dbReference>
<dbReference type="PANTHER" id="PTHR43479">
    <property type="entry name" value="ACREF/ENVCD OPERON REPRESSOR-RELATED"/>
    <property type="match status" value="1"/>
</dbReference>